<dbReference type="InterPro" id="IPR011701">
    <property type="entry name" value="MFS"/>
</dbReference>
<dbReference type="PANTHER" id="PTHR43414:SF6">
    <property type="entry name" value="MULTIDRUG RESISTANCE PROTEIN MDTG"/>
    <property type="match status" value="1"/>
</dbReference>
<evidence type="ECO:0000313" key="10">
    <source>
        <dbReference type="Proteomes" id="UP001597497"/>
    </source>
</evidence>
<feature type="transmembrane region" description="Helical" evidence="7">
    <location>
        <begin position="78"/>
        <end position="97"/>
    </location>
</feature>
<feature type="transmembrane region" description="Helical" evidence="7">
    <location>
        <begin position="308"/>
        <end position="330"/>
    </location>
</feature>
<dbReference type="PRINTS" id="PR01035">
    <property type="entry name" value="TCRTETA"/>
</dbReference>
<feature type="transmembrane region" description="Helical" evidence="7">
    <location>
        <begin position="284"/>
        <end position="302"/>
    </location>
</feature>
<accession>A0ABW5R8J8</accession>
<dbReference type="PANTHER" id="PTHR43414">
    <property type="entry name" value="MULTIDRUG RESISTANCE PROTEIN MDTG"/>
    <property type="match status" value="1"/>
</dbReference>
<dbReference type="RefSeq" id="WP_379928529.1">
    <property type="nucleotide sequence ID" value="NZ_JBHUMM010000009.1"/>
</dbReference>
<dbReference type="InterPro" id="IPR001958">
    <property type="entry name" value="Tet-R_TetA/multi-R_MdtG-like"/>
</dbReference>
<feature type="domain" description="Major facilitator superfamily (MFS) profile" evidence="8">
    <location>
        <begin position="7"/>
        <end position="393"/>
    </location>
</feature>
<dbReference type="InterPro" id="IPR036259">
    <property type="entry name" value="MFS_trans_sf"/>
</dbReference>
<dbReference type="Proteomes" id="UP001597497">
    <property type="component" value="Unassembled WGS sequence"/>
</dbReference>
<keyword evidence="5 7" id="KW-1133">Transmembrane helix</keyword>
<keyword evidence="10" id="KW-1185">Reference proteome</keyword>
<dbReference type="PROSITE" id="PS50850">
    <property type="entry name" value="MFS"/>
    <property type="match status" value="1"/>
</dbReference>
<dbReference type="Pfam" id="PF07690">
    <property type="entry name" value="MFS_1"/>
    <property type="match status" value="1"/>
</dbReference>
<evidence type="ECO:0000256" key="1">
    <source>
        <dbReference type="ARBA" id="ARBA00004651"/>
    </source>
</evidence>
<evidence type="ECO:0000313" key="9">
    <source>
        <dbReference type="EMBL" id="MFD2671096.1"/>
    </source>
</evidence>
<dbReference type="InterPro" id="IPR005828">
    <property type="entry name" value="MFS_sugar_transport-like"/>
</dbReference>
<dbReference type="EMBL" id="JBHUMM010000009">
    <property type="protein sequence ID" value="MFD2671096.1"/>
    <property type="molecule type" value="Genomic_DNA"/>
</dbReference>
<evidence type="ECO:0000256" key="2">
    <source>
        <dbReference type="ARBA" id="ARBA00022448"/>
    </source>
</evidence>
<reference evidence="10" key="1">
    <citation type="journal article" date="2019" name="Int. J. Syst. Evol. Microbiol.">
        <title>The Global Catalogue of Microorganisms (GCM) 10K type strain sequencing project: providing services to taxonomists for standard genome sequencing and annotation.</title>
        <authorList>
            <consortium name="The Broad Institute Genomics Platform"/>
            <consortium name="The Broad Institute Genome Sequencing Center for Infectious Disease"/>
            <person name="Wu L."/>
            <person name="Ma J."/>
        </authorList>
    </citation>
    <scope>NUCLEOTIDE SEQUENCE [LARGE SCALE GENOMIC DNA]</scope>
    <source>
        <strain evidence="10">KCTC 33676</strain>
    </source>
</reference>
<keyword evidence="4 7" id="KW-0812">Transmembrane</keyword>
<feature type="transmembrane region" description="Helical" evidence="7">
    <location>
        <begin position="165"/>
        <end position="185"/>
    </location>
</feature>
<evidence type="ECO:0000256" key="3">
    <source>
        <dbReference type="ARBA" id="ARBA00022475"/>
    </source>
</evidence>
<feature type="transmembrane region" description="Helical" evidence="7">
    <location>
        <begin position="250"/>
        <end position="272"/>
    </location>
</feature>
<keyword evidence="3" id="KW-1003">Cell membrane</keyword>
<feature type="transmembrane region" description="Helical" evidence="7">
    <location>
        <begin position="9"/>
        <end position="33"/>
    </location>
</feature>
<comment type="subcellular location">
    <subcellularLocation>
        <location evidence="1">Cell membrane</location>
        <topology evidence="1">Multi-pass membrane protein</topology>
    </subcellularLocation>
</comment>
<evidence type="ECO:0000256" key="5">
    <source>
        <dbReference type="ARBA" id="ARBA00022989"/>
    </source>
</evidence>
<keyword evidence="6 7" id="KW-0472">Membrane</keyword>
<feature type="transmembrane region" description="Helical" evidence="7">
    <location>
        <begin position="217"/>
        <end position="238"/>
    </location>
</feature>
<organism evidence="9 10">
    <name type="scientific">Marinicrinis sediminis</name>
    <dbReference type="NCBI Taxonomy" id="1652465"/>
    <lineage>
        <taxon>Bacteria</taxon>
        <taxon>Bacillati</taxon>
        <taxon>Bacillota</taxon>
        <taxon>Bacilli</taxon>
        <taxon>Bacillales</taxon>
        <taxon>Paenibacillaceae</taxon>
    </lineage>
</organism>
<feature type="transmembrane region" description="Helical" evidence="7">
    <location>
        <begin position="45"/>
        <end position="66"/>
    </location>
</feature>
<proteinExistence type="predicted"/>
<evidence type="ECO:0000256" key="6">
    <source>
        <dbReference type="ARBA" id="ARBA00023136"/>
    </source>
</evidence>
<feature type="transmembrane region" description="Helical" evidence="7">
    <location>
        <begin position="103"/>
        <end position="125"/>
    </location>
</feature>
<dbReference type="SUPFAM" id="SSF103473">
    <property type="entry name" value="MFS general substrate transporter"/>
    <property type="match status" value="1"/>
</dbReference>
<dbReference type="InterPro" id="IPR020846">
    <property type="entry name" value="MFS_dom"/>
</dbReference>
<feature type="transmembrane region" description="Helical" evidence="7">
    <location>
        <begin position="342"/>
        <end position="360"/>
    </location>
</feature>
<sequence length="407" mass="44696">MQHWKLNLIVLWFGQFLVMSGMTMIIPFLPLYIQEFGVTNPDDAAVWAGIIFAANFLTAFLFQPLWGKVADMYGRKLMILRSGFGMAIVMTLMGFSTAPWHLLLLRLLNGMISGFMPAATSLVSANTPKEHMGFAMGLLQSGAIAGTIMGPFIGGLMAEWIGFRAIFYITGTLLFAATLVAWIFLREDFNKKRAMASSSLSIAAGYKQLRRIPQLPALFGVTFMIQFSLLSSMPLLPLFVQELQGDAERIALYAGLVGSVTGLSNMLASPILGRLGDRIGSERILKISLFGAAITYVPQIFVENIWQLLAARFFFGMFVGGLIPSVNSLIRNHTPEGMEGRAFSFNTSFLALGNMVGPTLGGIVAVWLSIRGVFAIGAVMLLLNAWWVHQKLRAHPPHSHNLNETRP</sequence>
<evidence type="ECO:0000259" key="8">
    <source>
        <dbReference type="PROSITE" id="PS50850"/>
    </source>
</evidence>
<dbReference type="Pfam" id="PF00083">
    <property type="entry name" value="Sugar_tr"/>
    <property type="match status" value="1"/>
</dbReference>
<keyword evidence="2" id="KW-0813">Transport</keyword>
<feature type="transmembrane region" description="Helical" evidence="7">
    <location>
        <begin position="366"/>
        <end position="388"/>
    </location>
</feature>
<name>A0ABW5R8J8_9BACL</name>
<evidence type="ECO:0000256" key="4">
    <source>
        <dbReference type="ARBA" id="ARBA00022692"/>
    </source>
</evidence>
<protein>
    <submittedName>
        <fullName evidence="9">MFS transporter</fullName>
    </submittedName>
</protein>
<evidence type="ECO:0000256" key="7">
    <source>
        <dbReference type="SAM" id="Phobius"/>
    </source>
</evidence>
<gene>
    <name evidence="9" type="ORF">ACFSUC_05705</name>
</gene>
<feature type="transmembrane region" description="Helical" evidence="7">
    <location>
        <begin position="132"/>
        <end position="153"/>
    </location>
</feature>
<comment type="caution">
    <text evidence="9">The sequence shown here is derived from an EMBL/GenBank/DDBJ whole genome shotgun (WGS) entry which is preliminary data.</text>
</comment>
<dbReference type="Gene3D" id="1.20.1250.20">
    <property type="entry name" value="MFS general substrate transporter like domains"/>
    <property type="match status" value="2"/>
</dbReference>